<comment type="caution">
    <text evidence="1">The sequence shown here is derived from an EMBL/GenBank/DDBJ whole genome shotgun (WGS) entry which is preliminary data.</text>
</comment>
<dbReference type="EMBL" id="JAUIRO010000006">
    <property type="protein sequence ID" value="KAK0709057.1"/>
    <property type="molecule type" value="Genomic_DNA"/>
</dbReference>
<dbReference type="InterPro" id="IPR051678">
    <property type="entry name" value="AGP_Transferase"/>
</dbReference>
<dbReference type="Proteomes" id="UP001172101">
    <property type="component" value="Unassembled WGS sequence"/>
</dbReference>
<reference evidence="1" key="1">
    <citation type="submission" date="2023-06" db="EMBL/GenBank/DDBJ databases">
        <title>Genome-scale phylogeny and comparative genomics of the fungal order Sordariales.</title>
        <authorList>
            <consortium name="Lawrence Berkeley National Laboratory"/>
            <person name="Hensen N."/>
            <person name="Bonometti L."/>
            <person name="Westerberg I."/>
            <person name="Brannstrom I.O."/>
            <person name="Guillou S."/>
            <person name="Cros-Aarteil S."/>
            <person name="Calhoun S."/>
            <person name="Haridas S."/>
            <person name="Kuo A."/>
            <person name="Mondo S."/>
            <person name="Pangilinan J."/>
            <person name="Riley R."/>
            <person name="LaButti K."/>
            <person name="Andreopoulos B."/>
            <person name="Lipzen A."/>
            <person name="Chen C."/>
            <person name="Yanf M."/>
            <person name="Daum C."/>
            <person name="Ng V."/>
            <person name="Clum A."/>
            <person name="Steindorff A."/>
            <person name="Ohm R."/>
            <person name="Martin F."/>
            <person name="Silar P."/>
            <person name="Natvig D."/>
            <person name="Lalanne C."/>
            <person name="Gautier V."/>
            <person name="Ament-velasquez S.L."/>
            <person name="Kruys A."/>
            <person name="Hutchinson M.I."/>
            <person name="Powell A.J."/>
            <person name="Barry K."/>
            <person name="Miller A.N."/>
            <person name="Grigoriev I.V."/>
            <person name="Debuchy R."/>
            <person name="Gladieux P."/>
            <person name="Thoren M.H."/>
            <person name="Johannesson H."/>
        </authorList>
    </citation>
    <scope>NUCLEOTIDE SEQUENCE</scope>
    <source>
        <strain evidence="1">SMH2392-1A</strain>
    </source>
</reference>
<dbReference type="PANTHER" id="PTHR21310:SF37">
    <property type="entry name" value="AMINOGLYCOSIDE PHOSPHOTRANSFERASE DOMAIN-CONTAINING PROTEIN"/>
    <property type="match status" value="1"/>
</dbReference>
<protein>
    <recommendedName>
        <fullName evidence="3">Aminoglycoside phosphotransferase domain-containing protein</fullName>
    </recommendedName>
</protein>
<evidence type="ECO:0000313" key="2">
    <source>
        <dbReference type="Proteomes" id="UP001172101"/>
    </source>
</evidence>
<dbReference type="AlphaFoldDB" id="A0AA40DQ25"/>
<accession>A0AA40DQ25</accession>
<evidence type="ECO:0008006" key="3">
    <source>
        <dbReference type="Google" id="ProtNLM"/>
    </source>
</evidence>
<dbReference type="GeneID" id="85327418"/>
<dbReference type="PANTHER" id="PTHR21310">
    <property type="entry name" value="AMINOGLYCOSIDE PHOSPHOTRANSFERASE-RELATED-RELATED"/>
    <property type="match status" value="1"/>
</dbReference>
<name>A0AA40DQ25_9PEZI</name>
<sequence>MKNEAATVHQNPTFLESLAAWPLHPYPSKEGVFLDRLNEAHRSGSLREWLSSFHPGQLPCWLARNDAHYGSCNVGLQFLFSDGTVWLLRLPRVGKVSDCYLDEKVAMENPLGLGPFIIIEFMQDCVSLNDLLKNPTEGTRLLTENISDAEIEIIYRQMASFQLQLFKLDFNSIGKLDSPTPGTCFPTRPLTWKAHDILQTGGVDTFGDRTKGFSSTTDSFQYVVEQDWEQLVRQPNSAYGKYDATARYRSFKVLKSLAPRFVHGQYDRAKFKIICDDLGLANLMARSRRDLNVVGVVDLEWSYVGPAQLLGSAPWWLLMDRPTSQAWDCDGDGDDDDTGEPAHITGRYFRYLGIFKRVLGEEEAKTPGHENRKLSSLIQWSQESSAMWFHMLLLTGFNDRCSFPFTKLVQHVGEDEWDRLERQLDDGEYSHEPEMASRALVDESEPRLDIAQVAAAAKLTLGRVATA</sequence>
<gene>
    <name evidence="1" type="ORF">B0T26DRAFT_742651</name>
</gene>
<dbReference type="RefSeq" id="XP_060292361.1">
    <property type="nucleotide sequence ID" value="XM_060444148.1"/>
</dbReference>
<evidence type="ECO:0000313" key="1">
    <source>
        <dbReference type="EMBL" id="KAK0709057.1"/>
    </source>
</evidence>
<keyword evidence="2" id="KW-1185">Reference proteome</keyword>
<organism evidence="1 2">
    <name type="scientific">Lasiosphaeria miniovina</name>
    <dbReference type="NCBI Taxonomy" id="1954250"/>
    <lineage>
        <taxon>Eukaryota</taxon>
        <taxon>Fungi</taxon>
        <taxon>Dikarya</taxon>
        <taxon>Ascomycota</taxon>
        <taxon>Pezizomycotina</taxon>
        <taxon>Sordariomycetes</taxon>
        <taxon>Sordariomycetidae</taxon>
        <taxon>Sordariales</taxon>
        <taxon>Lasiosphaeriaceae</taxon>
        <taxon>Lasiosphaeria</taxon>
    </lineage>
</organism>
<proteinExistence type="predicted"/>